<name>A0ABU9D7F9_9PROT</name>
<dbReference type="Gene3D" id="3.30.70.60">
    <property type="match status" value="1"/>
</dbReference>
<dbReference type="InterPro" id="IPR007445">
    <property type="entry name" value="PilO"/>
</dbReference>
<accession>A0ABU9D7F9</accession>
<dbReference type="PIRSF" id="PIRSF016482">
    <property type="entry name" value="PilO"/>
    <property type="match status" value="1"/>
</dbReference>
<dbReference type="Pfam" id="PF04350">
    <property type="entry name" value="PilO"/>
    <property type="match status" value="1"/>
</dbReference>
<evidence type="ECO:0000313" key="3">
    <source>
        <dbReference type="EMBL" id="MEK8089462.1"/>
    </source>
</evidence>
<dbReference type="PANTHER" id="PTHR39555">
    <property type="entry name" value="FIMBRIAL ASSEMBLY PROTEIN PILO-LIKE PROTEIN-RELATED"/>
    <property type="match status" value="1"/>
</dbReference>
<protein>
    <submittedName>
        <fullName evidence="3">Type 4a pilus biogenesis protein PilO</fullName>
    </submittedName>
</protein>
<organism evidence="3 4">
    <name type="scientific">Thermithiobacillus plumbiphilus</name>
    <dbReference type="NCBI Taxonomy" id="1729899"/>
    <lineage>
        <taxon>Bacteria</taxon>
        <taxon>Pseudomonadati</taxon>
        <taxon>Pseudomonadota</taxon>
        <taxon>Acidithiobacillia</taxon>
        <taxon>Acidithiobacillales</taxon>
        <taxon>Thermithiobacillaceae</taxon>
        <taxon>Thermithiobacillus</taxon>
    </lineage>
</organism>
<evidence type="ECO:0000256" key="2">
    <source>
        <dbReference type="SAM" id="Phobius"/>
    </source>
</evidence>
<reference evidence="3 4" key="1">
    <citation type="submission" date="2024-04" db="EMBL/GenBank/DDBJ databases">
        <authorList>
            <person name="Abashina T."/>
            <person name="Shaikin A."/>
        </authorList>
    </citation>
    <scope>NUCLEOTIDE SEQUENCE [LARGE SCALE GENOMIC DNA]</scope>
    <source>
        <strain evidence="3 4">AAFK</strain>
    </source>
</reference>
<evidence type="ECO:0000313" key="4">
    <source>
        <dbReference type="Proteomes" id="UP001446205"/>
    </source>
</evidence>
<keyword evidence="2" id="KW-0472">Membrane</keyword>
<keyword evidence="2" id="KW-0812">Transmembrane</keyword>
<dbReference type="EMBL" id="JBBPCO010000005">
    <property type="protein sequence ID" value="MEK8089462.1"/>
    <property type="molecule type" value="Genomic_DNA"/>
</dbReference>
<dbReference type="Gene3D" id="1.10.287.540">
    <property type="entry name" value="Helix hairpin bin"/>
    <property type="match status" value="1"/>
</dbReference>
<gene>
    <name evidence="3" type="ORF">WOB96_06740</name>
</gene>
<feature type="coiled-coil region" evidence="1">
    <location>
        <begin position="42"/>
        <end position="86"/>
    </location>
</feature>
<dbReference type="Proteomes" id="UP001446205">
    <property type="component" value="Unassembled WGS sequence"/>
</dbReference>
<keyword evidence="1" id="KW-0175">Coiled coil</keyword>
<proteinExistence type="predicted"/>
<dbReference type="PANTHER" id="PTHR39555:SF1">
    <property type="entry name" value="TYPE IV PILUS INNER MEMBRANE COMPONENT PILO"/>
    <property type="match status" value="1"/>
</dbReference>
<sequence>MTFDELRTLKPEDFFRWPLQARLIISGIFVTILGLLFYFFFLQPLNEQLNALREEEQTLKTQLRNKQRLAANLPQYQAQLGEIQRRFDLMVRQLPSRAEIPSLLDDVTVAGRSRGLDFQLFQPLPEQIRDYDAEVPVKITVQGAYDAMGNFAAAVAALPRIVTLHDINLLRAEGQPAAGASAKPASKAPLRLEARLQTYRYLDEAELNAKAKAEEVKK</sequence>
<evidence type="ECO:0000256" key="1">
    <source>
        <dbReference type="SAM" id="Coils"/>
    </source>
</evidence>
<dbReference type="RefSeq" id="WP_341370518.1">
    <property type="nucleotide sequence ID" value="NZ_JBBPCO010000005.1"/>
</dbReference>
<keyword evidence="4" id="KW-1185">Reference proteome</keyword>
<feature type="transmembrane region" description="Helical" evidence="2">
    <location>
        <begin position="21"/>
        <end position="41"/>
    </location>
</feature>
<comment type="caution">
    <text evidence="3">The sequence shown here is derived from an EMBL/GenBank/DDBJ whole genome shotgun (WGS) entry which is preliminary data.</text>
</comment>
<keyword evidence="2" id="KW-1133">Transmembrane helix</keyword>
<dbReference type="InterPro" id="IPR014717">
    <property type="entry name" value="Transl_elong_EF1B/ribsomal_bS6"/>
</dbReference>